<dbReference type="RefSeq" id="XP_026103851.1">
    <property type="nucleotide sequence ID" value="XM_026248066.1"/>
</dbReference>
<dbReference type="KEGG" id="caua:113075363"/>
<organism evidence="2 3">
    <name type="scientific">Carassius auratus</name>
    <name type="common">Goldfish</name>
    <dbReference type="NCBI Taxonomy" id="7957"/>
    <lineage>
        <taxon>Eukaryota</taxon>
        <taxon>Metazoa</taxon>
        <taxon>Chordata</taxon>
        <taxon>Craniata</taxon>
        <taxon>Vertebrata</taxon>
        <taxon>Euteleostomi</taxon>
        <taxon>Actinopterygii</taxon>
        <taxon>Neopterygii</taxon>
        <taxon>Teleostei</taxon>
        <taxon>Ostariophysi</taxon>
        <taxon>Cypriniformes</taxon>
        <taxon>Cyprinidae</taxon>
        <taxon>Cyprininae</taxon>
        <taxon>Carassius</taxon>
    </lineage>
</organism>
<feature type="compositionally biased region" description="Basic and acidic residues" evidence="1">
    <location>
        <begin position="14"/>
        <end position="26"/>
    </location>
</feature>
<name>A0A6P6N677_CARAU</name>
<evidence type="ECO:0000313" key="2">
    <source>
        <dbReference type="Proteomes" id="UP000515129"/>
    </source>
</evidence>
<dbReference type="OrthoDB" id="8922241at2759"/>
<protein>
    <submittedName>
        <fullName evidence="3">Uncharacterized protein LOC113075363</fullName>
    </submittedName>
</protein>
<evidence type="ECO:0000256" key="1">
    <source>
        <dbReference type="SAM" id="MobiDB-lite"/>
    </source>
</evidence>
<feature type="non-terminal residue" evidence="3">
    <location>
        <position position="272"/>
    </location>
</feature>
<reference evidence="3" key="1">
    <citation type="submission" date="2025-08" db="UniProtKB">
        <authorList>
            <consortium name="RefSeq"/>
        </authorList>
    </citation>
    <scope>IDENTIFICATION</scope>
    <source>
        <strain evidence="3">Wakin</strain>
        <tissue evidence="3">Muscle</tissue>
    </source>
</reference>
<feature type="region of interest" description="Disordered" evidence="1">
    <location>
        <begin position="1"/>
        <end position="209"/>
    </location>
</feature>
<accession>A0A6P6N677</accession>
<proteinExistence type="predicted"/>
<evidence type="ECO:0000313" key="3">
    <source>
        <dbReference type="RefSeq" id="XP_026103851.1"/>
    </source>
</evidence>
<dbReference type="GeneID" id="113075363"/>
<dbReference type="Proteomes" id="UP000515129">
    <property type="component" value="Unplaced"/>
</dbReference>
<sequence>MTGHGGPLLPDSAVRGHGDSPQDHYVRNHPAGGGQLLGADGSRQAGGGGVQRRLILSEAKLRERERFKRLEVQSQGSTNHEKPSAAPETKQNVDQVCEPKPGGEVKEEATEARNPQACQVIHPQIHKQKDPPGSVEETNGLRMTDSDHKPGGRSGTDIPVDEARHRNLKKWFDPKKDPLAWSPVSQPEPARTSVSSESPGLRPQIGSIDSGPVKEEVVVMLPPDWEDIERIRPQVVSAQTSAKKAQLDLQPGDPLITGLKDRSGFPILRLPS</sequence>
<feature type="compositionally biased region" description="Basic and acidic residues" evidence="1">
    <location>
        <begin position="101"/>
        <end position="111"/>
    </location>
</feature>
<feature type="compositionally biased region" description="Basic and acidic residues" evidence="1">
    <location>
        <begin position="161"/>
        <end position="178"/>
    </location>
</feature>
<gene>
    <name evidence="3" type="primary">LOC113075363</name>
</gene>
<feature type="compositionally biased region" description="Basic and acidic residues" evidence="1">
    <location>
        <begin position="59"/>
        <end position="71"/>
    </location>
</feature>
<keyword evidence="2" id="KW-1185">Reference proteome</keyword>
<dbReference type="AlphaFoldDB" id="A0A6P6N677"/>